<dbReference type="Pfam" id="PF01590">
    <property type="entry name" value="GAF"/>
    <property type="match status" value="1"/>
</dbReference>
<dbReference type="InterPro" id="IPR000700">
    <property type="entry name" value="PAS-assoc_C"/>
</dbReference>
<dbReference type="SUPFAM" id="SSF55785">
    <property type="entry name" value="PYP-like sensor domain (PAS domain)"/>
    <property type="match status" value="1"/>
</dbReference>
<evidence type="ECO:0000256" key="1">
    <source>
        <dbReference type="ARBA" id="ARBA00000085"/>
    </source>
</evidence>
<dbReference type="InterPro" id="IPR013656">
    <property type="entry name" value="PAS_4"/>
</dbReference>
<dbReference type="InterPro" id="IPR035965">
    <property type="entry name" value="PAS-like_dom_sf"/>
</dbReference>
<dbReference type="SUPFAM" id="SSF52172">
    <property type="entry name" value="CheY-like"/>
    <property type="match status" value="2"/>
</dbReference>
<dbReference type="PROSITE" id="PS50110">
    <property type="entry name" value="RESPONSE_REGULATORY"/>
    <property type="match status" value="2"/>
</dbReference>
<dbReference type="SMART" id="SM00387">
    <property type="entry name" value="HATPase_c"/>
    <property type="match status" value="1"/>
</dbReference>
<keyword evidence="5" id="KW-0418">Kinase</keyword>
<dbReference type="InterPro" id="IPR011006">
    <property type="entry name" value="CheY-like_superfamily"/>
</dbReference>
<dbReference type="EC" id="2.7.13.3" evidence="2"/>
<evidence type="ECO:0000313" key="12">
    <source>
        <dbReference type="Proteomes" id="UP001379533"/>
    </source>
</evidence>
<feature type="modified residue" description="4-aspartylphosphate" evidence="6">
    <location>
        <position position="82"/>
    </location>
</feature>
<dbReference type="SUPFAM" id="SSF55781">
    <property type="entry name" value="GAF domain-like"/>
    <property type="match status" value="1"/>
</dbReference>
<dbReference type="PRINTS" id="PR00344">
    <property type="entry name" value="BCTRLSENSOR"/>
</dbReference>
<evidence type="ECO:0000256" key="6">
    <source>
        <dbReference type="PROSITE-ProRule" id="PRU00169"/>
    </source>
</evidence>
<organism evidence="11 12">
    <name type="scientific">Pendulispora brunnea</name>
    <dbReference type="NCBI Taxonomy" id="2905690"/>
    <lineage>
        <taxon>Bacteria</taxon>
        <taxon>Pseudomonadati</taxon>
        <taxon>Myxococcota</taxon>
        <taxon>Myxococcia</taxon>
        <taxon>Myxococcales</taxon>
        <taxon>Sorangiineae</taxon>
        <taxon>Pendulisporaceae</taxon>
        <taxon>Pendulispora</taxon>
    </lineage>
</organism>
<dbReference type="InterPro" id="IPR003661">
    <property type="entry name" value="HisK_dim/P_dom"/>
</dbReference>
<accession>A0ABZ2KIV8</accession>
<dbReference type="SMART" id="SM00065">
    <property type="entry name" value="GAF"/>
    <property type="match status" value="1"/>
</dbReference>
<feature type="domain" description="Response regulatory" evidence="9">
    <location>
        <begin position="33"/>
        <end position="150"/>
    </location>
</feature>
<evidence type="ECO:0000259" key="10">
    <source>
        <dbReference type="PROSITE" id="PS50113"/>
    </source>
</evidence>
<dbReference type="EMBL" id="CP089982">
    <property type="protein sequence ID" value="WXA96995.1"/>
    <property type="molecule type" value="Genomic_DNA"/>
</dbReference>
<dbReference type="Gene3D" id="1.10.287.130">
    <property type="match status" value="1"/>
</dbReference>
<evidence type="ECO:0000259" key="9">
    <source>
        <dbReference type="PROSITE" id="PS50110"/>
    </source>
</evidence>
<dbReference type="CDD" id="cd00130">
    <property type="entry name" value="PAS"/>
    <property type="match status" value="1"/>
</dbReference>
<evidence type="ECO:0000256" key="5">
    <source>
        <dbReference type="ARBA" id="ARBA00022777"/>
    </source>
</evidence>
<dbReference type="Gene3D" id="3.30.565.10">
    <property type="entry name" value="Histidine kinase-like ATPase, C-terminal domain"/>
    <property type="match status" value="1"/>
</dbReference>
<dbReference type="Pfam" id="PF00072">
    <property type="entry name" value="Response_reg"/>
    <property type="match status" value="2"/>
</dbReference>
<evidence type="ECO:0000256" key="7">
    <source>
        <dbReference type="SAM" id="MobiDB-lite"/>
    </source>
</evidence>
<keyword evidence="3 6" id="KW-0597">Phosphoprotein</keyword>
<feature type="domain" description="Histidine kinase" evidence="8">
    <location>
        <begin position="496"/>
        <end position="714"/>
    </location>
</feature>
<dbReference type="Pfam" id="PF02518">
    <property type="entry name" value="HATPase_c"/>
    <property type="match status" value="1"/>
</dbReference>
<protein>
    <recommendedName>
        <fullName evidence="2">histidine kinase</fullName>
        <ecNumber evidence="2">2.7.13.3</ecNumber>
    </recommendedName>
</protein>
<keyword evidence="4" id="KW-0808">Transferase</keyword>
<evidence type="ECO:0000256" key="2">
    <source>
        <dbReference type="ARBA" id="ARBA00012438"/>
    </source>
</evidence>
<evidence type="ECO:0000256" key="3">
    <source>
        <dbReference type="ARBA" id="ARBA00022553"/>
    </source>
</evidence>
<proteinExistence type="predicted"/>
<dbReference type="InterPro" id="IPR001789">
    <property type="entry name" value="Sig_transdc_resp-reg_receiver"/>
</dbReference>
<dbReference type="Gene3D" id="3.30.450.40">
    <property type="match status" value="1"/>
</dbReference>
<dbReference type="Gene3D" id="3.40.50.2300">
    <property type="match status" value="2"/>
</dbReference>
<dbReference type="PROSITE" id="PS50109">
    <property type="entry name" value="HIS_KIN"/>
    <property type="match status" value="1"/>
</dbReference>
<dbReference type="InterPro" id="IPR003018">
    <property type="entry name" value="GAF"/>
</dbReference>
<reference evidence="11 12" key="1">
    <citation type="submission" date="2021-12" db="EMBL/GenBank/DDBJ databases">
        <title>Discovery of the Pendulisporaceae a myxobacterial family with distinct sporulation behavior and unique specialized metabolism.</title>
        <authorList>
            <person name="Garcia R."/>
            <person name="Popoff A."/>
            <person name="Bader C.D."/>
            <person name="Loehr J."/>
            <person name="Walesch S."/>
            <person name="Walt C."/>
            <person name="Boldt J."/>
            <person name="Bunk B."/>
            <person name="Haeckl F.J.F.P.J."/>
            <person name="Gunesch A.P."/>
            <person name="Birkelbach J."/>
            <person name="Nuebel U."/>
            <person name="Pietschmann T."/>
            <person name="Bach T."/>
            <person name="Mueller R."/>
        </authorList>
    </citation>
    <scope>NUCLEOTIDE SEQUENCE [LARGE SCALE GENOMIC DNA]</scope>
    <source>
        <strain evidence="11 12">MSr12523</strain>
    </source>
</reference>
<comment type="catalytic activity">
    <reaction evidence="1">
        <text>ATP + protein L-histidine = ADP + protein N-phospho-L-histidine.</text>
        <dbReference type="EC" id="2.7.13.3"/>
    </reaction>
</comment>
<evidence type="ECO:0000259" key="8">
    <source>
        <dbReference type="PROSITE" id="PS50109"/>
    </source>
</evidence>
<dbReference type="PANTHER" id="PTHR43547">
    <property type="entry name" value="TWO-COMPONENT HISTIDINE KINASE"/>
    <property type="match status" value="1"/>
</dbReference>
<dbReference type="SUPFAM" id="SSF47384">
    <property type="entry name" value="Homodimeric domain of signal transducing histidine kinase"/>
    <property type="match status" value="1"/>
</dbReference>
<dbReference type="RefSeq" id="WP_394847612.1">
    <property type="nucleotide sequence ID" value="NZ_CP089982.1"/>
</dbReference>
<dbReference type="InterPro" id="IPR003594">
    <property type="entry name" value="HATPase_dom"/>
</dbReference>
<dbReference type="InterPro" id="IPR036097">
    <property type="entry name" value="HisK_dim/P_sf"/>
</dbReference>
<dbReference type="SMART" id="SM00091">
    <property type="entry name" value="PAS"/>
    <property type="match status" value="1"/>
</dbReference>
<feature type="domain" description="Response regulatory" evidence="9">
    <location>
        <begin position="742"/>
        <end position="860"/>
    </location>
</feature>
<dbReference type="InterPro" id="IPR005467">
    <property type="entry name" value="His_kinase_dom"/>
</dbReference>
<feature type="domain" description="PAC" evidence="10">
    <location>
        <begin position="251"/>
        <end position="304"/>
    </location>
</feature>
<dbReference type="NCBIfam" id="TIGR00229">
    <property type="entry name" value="sensory_box"/>
    <property type="match status" value="1"/>
</dbReference>
<dbReference type="CDD" id="cd16922">
    <property type="entry name" value="HATPase_EvgS-ArcB-TorS-like"/>
    <property type="match status" value="1"/>
</dbReference>
<name>A0ABZ2KIV8_9BACT</name>
<dbReference type="InterPro" id="IPR029016">
    <property type="entry name" value="GAF-like_dom_sf"/>
</dbReference>
<feature type="region of interest" description="Disordered" evidence="7">
    <location>
        <begin position="717"/>
        <end position="738"/>
    </location>
</feature>
<dbReference type="PROSITE" id="PS50113">
    <property type="entry name" value="PAC"/>
    <property type="match status" value="1"/>
</dbReference>
<dbReference type="CDD" id="cd00082">
    <property type="entry name" value="HisKA"/>
    <property type="match status" value="1"/>
</dbReference>
<dbReference type="InterPro" id="IPR000014">
    <property type="entry name" value="PAS"/>
</dbReference>
<dbReference type="Pfam" id="PF08448">
    <property type="entry name" value="PAS_4"/>
    <property type="match status" value="1"/>
</dbReference>
<dbReference type="SMART" id="SM00448">
    <property type="entry name" value="REC"/>
    <property type="match status" value="2"/>
</dbReference>
<keyword evidence="12" id="KW-1185">Reference proteome</keyword>
<gene>
    <name evidence="11" type="ORF">LZC95_09120</name>
</gene>
<dbReference type="SUPFAM" id="SSF55874">
    <property type="entry name" value="ATPase domain of HSP90 chaperone/DNA topoisomerase II/histidine kinase"/>
    <property type="match status" value="1"/>
</dbReference>
<sequence length="873" mass="96184">MNAWIDGDKSKQVSGVGTRSGEFQLALAAIKPAVLLVDDQPKNLLALEAILEPLGTELVMAHSGQEALKHLLTREFAVILLDVQMPTMDGFETATLIKERERSRHIPIIFLTAISKDEAFVFKGYTVGAVDYMFKPFDPDILRSKVQVFLDIYRKTEQLKLQDKVLRERELAELRRSSERRYRELAESMPQIVWTATPEGELAYGNRRWFDCARTSLTDPQGLRWEAILHPDDVEAFSRGWRLALEQGEAWGGEFRLGSWVESDYRWHLVRAVPLRSDRGPLTSWVGTCTDIDDRKRAEDSLRFLAEASKVLGATIECRESFEQVAQLIVKTQADACIVDCVAADGTFTHRIVAAAPHESAVTVRAMSERFPPEQDAPYGPGKVVRTREPELLPEVTDAIKVIISQDAVHLAELRSIPALSWMCVPLVSQGRAFGAVTLVASQSRRRFDEADLVTAEDLARRMASAAHVADLYDIAQAERKKLEEAHKAKDEFLATLSHELRTPLNAMLGWTQLLRGGDLEENEFDRALETIERNAKAQAQLIADLLDVSRIVTGKLHLNMGRVQLPALIEGALDAVRIQADDKGIALESSIDPFVPEIRGDPNRLTQVLSNLLSNALKFTGSSGKIEVRLESDGSTARIVVSDTGQGIAPEFMPHVFERFRQADSTSTRSQGGLGLGLAIVRHIVQLHGGVVKVTSDGKDRGSTFAVELPILPFVSEAPEPESDTRPAGSNPPSRDLDELHVLLVEDEPDGRGMARRVLEGAGARVTAVPTASAALSALEESKPDVLVSDIGLPEEDGYTLISKVRALPVEQGGSIVAVALTAYASEEDRRHALEVGFDAHLTKPVEPAQLRSIVLGLVRSPRRSRDSYSRV</sequence>
<evidence type="ECO:0000256" key="4">
    <source>
        <dbReference type="ARBA" id="ARBA00022679"/>
    </source>
</evidence>
<dbReference type="PANTHER" id="PTHR43547:SF2">
    <property type="entry name" value="HYBRID SIGNAL TRANSDUCTION HISTIDINE KINASE C"/>
    <property type="match status" value="1"/>
</dbReference>
<evidence type="ECO:0000313" key="11">
    <source>
        <dbReference type="EMBL" id="WXA96995.1"/>
    </source>
</evidence>
<dbReference type="InterPro" id="IPR004358">
    <property type="entry name" value="Sig_transdc_His_kin-like_C"/>
</dbReference>
<dbReference type="Proteomes" id="UP001379533">
    <property type="component" value="Chromosome"/>
</dbReference>
<dbReference type="SMART" id="SM00388">
    <property type="entry name" value="HisKA"/>
    <property type="match status" value="1"/>
</dbReference>
<dbReference type="Pfam" id="PF00512">
    <property type="entry name" value="HisKA"/>
    <property type="match status" value="1"/>
</dbReference>
<feature type="modified residue" description="4-aspartylphosphate" evidence="6">
    <location>
        <position position="791"/>
    </location>
</feature>
<dbReference type="Gene3D" id="3.30.450.20">
    <property type="entry name" value="PAS domain"/>
    <property type="match status" value="1"/>
</dbReference>
<dbReference type="CDD" id="cd17580">
    <property type="entry name" value="REC_2_DhkD-like"/>
    <property type="match status" value="1"/>
</dbReference>
<dbReference type="InterPro" id="IPR036890">
    <property type="entry name" value="HATPase_C_sf"/>
</dbReference>